<evidence type="ECO:0000256" key="6">
    <source>
        <dbReference type="ARBA" id="ARBA00023136"/>
    </source>
</evidence>
<keyword evidence="9" id="KW-1185">Reference proteome</keyword>
<dbReference type="InterPro" id="IPR002159">
    <property type="entry name" value="CD36_fam"/>
</dbReference>
<evidence type="ECO:0000256" key="5">
    <source>
        <dbReference type="ARBA" id="ARBA00022989"/>
    </source>
</evidence>
<keyword evidence="6" id="KW-0472">Membrane</keyword>
<gene>
    <name evidence="8" type="ORF">GE061_013880</name>
</gene>
<evidence type="ECO:0000256" key="2">
    <source>
        <dbReference type="ARBA" id="ARBA00010532"/>
    </source>
</evidence>
<name>A0A6A4KCM5_APOLU</name>
<dbReference type="Proteomes" id="UP000466442">
    <property type="component" value="Linkage Group LG5"/>
</dbReference>
<keyword evidence="3" id="KW-1003">Cell membrane</keyword>
<keyword evidence="7" id="KW-0325">Glycoprotein</keyword>
<evidence type="ECO:0000256" key="1">
    <source>
        <dbReference type="ARBA" id="ARBA00004236"/>
    </source>
</evidence>
<evidence type="ECO:0000313" key="9">
    <source>
        <dbReference type="Proteomes" id="UP000466442"/>
    </source>
</evidence>
<dbReference type="GO" id="GO:0005737">
    <property type="term" value="C:cytoplasm"/>
    <property type="evidence" value="ECO:0007669"/>
    <property type="project" value="TreeGrafter"/>
</dbReference>
<evidence type="ECO:0000313" key="8">
    <source>
        <dbReference type="EMBL" id="KAF6210769.1"/>
    </source>
</evidence>
<comment type="similarity">
    <text evidence="2">Belongs to the CD36 family.</text>
</comment>
<dbReference type="Pfam" id="PF01130">
    <property type="entry name" value="CD36"/>
    <property type="match status" value="1"/>
</dbReference>
<dbReference type="PANTHER" id="PTHR11923">
    <property type="entry name" value="SCAVENGER RECEPTOR CLASS B TYPE-1 SR-B1"/>
    <property type="match status" value="1"/>
</dbReference>
<dbReference type="PANTHER" id="PTHR11923:SF67">
    <property type="entry name" value="RE68569P"/>
    <property type="match status" value="1"/>
</dbReference>
<keyword evidence="5" id="KW-1133">Transmembrane helix</keyword>
<dbReference type="OrthoDB" id="18585at2759"/>
<dbReference type="GO" id="GO:0005044">
    <property type="term" value="F:scavenger receptor activity"/>
    <property type="evidence" value="ECO:0007669"/>
    <property type="project" value="TreeGrafter"/>
</dbReference>
<organism evidence="8 9">
    <name type="scientific">Apolygus lucorum</name>
    <name type="common">Small green plant bug</name>
    <name type="synonym">Lygocoris lucorum</name>
    <dbReference type="NCBI Taxonomy" id="248454"/>
    <lineage>
        <taxon>Eukaryota</taxon>
        <taxon>Metazoa</taxon>
        <taxon>Ecdysozoa</taxon>
        <taxon>Arthropoda</taxon>
        <taxon>Hexapoda</taxon>
        <taxon>Insecta</taxon>
        <taxon>Pterygota</taxon>
        <taxon>Neoptera</taxon>
        <taxon>Paraneoptera</taxon>
        <taxon>Hemiptera</taxon>
        <taxon>Heteroptera</taxon>
        <taxon>Panheteroptera</taxon>
        <taxon>Cimicomorpha</taxon>
        <taxon>Miridae</taxon>
        <taxon>Mirini</taxon>
        <taxon>Apolygus</taxon>
    </lineage>
</organism>
<dbReference type="PRINTS" id="PR01609">
    <property type="entry name" value="CD36FAMILY"/>
</dbReference>
<comment type="caution">
    <text evidence="8">The sequence shown here is derived from an EMBL/GenBank/DDBJ whole genome shotgun (WGS) entry which is preliminary data.</text>
</comment>
<dbReference type="GO" id="GO:0005886">
    <property type="term" value="C:plasma membrane"/>
    <property type="evidence" value="ECO:0007669"/>
    <property type="project" value="UniProtKB-SubCell"/>
</dbReference>
<accession>A0A6A4KCM5</accession>
<evidence type="ECO:0000256" key="7">
    <source>
        <dbReference type="ARBA" id="ARBA00023180"/>
    </source>
</evidence>
<reference evidence="8" key="1">
    <citation type="journal article" date="2021" name="Mol. Ecol. Resour.">
        <title>Apolygus lucorum genome provides insights into omnivorousness and mesophyll feeding.</title>
        <authorList>
            <person name="Liu Y."/>
            <person name="Liu H."/>
            <person name="Wang H."/>
            <person name="Huang T."/>
            <person name="Liu B."/>
            <person name="Yang B."/>
            <person name="Yin L."/>
            <person name="Li B."/>
            <person name="Zhang Y."/>
            <person name="Zhang S."/>
            <person name="Jiang F."/>
            <person name="Zhang X."/>
            <person name="Ren Y."/>
            <person name="Wang B."/>
            <person name="Wang S."/>
            <person name="Lu Y."/>
            <person name="Wu K."/>
            <person name="Fan W."/>
            <person name="Wang G."/>
        </authorList>
    </citation>
    <scope>NUCLEOTIDE SEQUENCE</scope>
    <source>
        <strain evidence="8">12Hb</strain>
    </source>
</reference>
<keyword evidence="4" id="KW-0812">Transmembrane</keyword>
<proteinExistence type="inferred from homology"/>
<evidence type="ECO:0000256" key="3">
    <source>
        <dbReference type="ARBA" id="ARBA00022475"/>
    </source>
</evidence>
<dbReference type="AlphaFoldDB" id="A0A6A4KCM5"/>
<dbReference type="EMBL" id="WIXP02000005">
    <property type="protein sequence ID" value="KAF6210769.1"/>
    <property type="molecule type" value="Genomic_DNA"/>
</dbReference>
<comment type="subcellular location">
    <subcellularLocation>
        <location evidence="1">Cell membrane</location>
    </subcellularLocation>
</comment>
<evidence type="ECO:0000256" key="4">
    <source>
        <dbReference type="ARBA" id="ARBA00022692"/>
    </source>
</evidence>
<protein>
    <submittedName>
        <fullName evidence="8">Uncharacterized protein</fullName>
    </submittedName>
</protein>
<sequence>MKRFFGGDSRGAYSAVSLSEKVYEGTTEPTPESLSPAETVFTKVLGGRLSAGSGANRKWVLTTMLCGLCAITLGSVIVAVDPYQIIFRMKVTFTEGAETFLIWKKPEVDLLLKVYLFNVTNRDAFLAGKEKLKVEQCGPYVYKEDIEHSNVSFNTNGTISAVPLHPLRYMPELSNGTENDLLILPNIALLSITQTQADASYFTRMGLNLLIRQTGSEPLVLMTAKEFMFGYRSTLLNLGHKFLPSWISFDKLGLIDRMYDFTGDVSTTFTGVEDVRKSGLLETYNRKPVLPQWQFPCNNLTTASDGTKFPSLIKRDQELLFFRKSLCRSILLVKEGEAMVKGIHAYRYVFKNNSMDNGLVDETNKCFCLKKEHCMLPGLLDVNKCYYGFPIALSYPHWMDVDKKVFERVEGLHPDPKLHGSYFMINEDSGLPLEVSVRMQINMVFDDLSGMAKVGQFSNMVLPMLWTDIEMPGLPSGMAWRFYFYLTVGPIVQALSTYLLLVGGVAFILLSLASAALIPKLSIVSSNRGKQRNQEPPVLNPANKRGPGGPPPNKNKEMELYYCSLLAVEDQESC</sequence>